<organism evidence="2 3">
    <name type="scientific">Prorocentrum cordatum</name>
    <dbReference type="NCBI Taxonomy" id="2364126"/>
    <lineage>
        <taxon>Eukaryota</taxon>
        <taxon>Sar</taxon>
        <taxon>Alveolata</taxon>
        <taxon>Dinophyceae</taxon>
        <taxon>Prorocentrales</taxon>
        <taxon>Prorocentraceae</taxon>
        <taxon>Prorocentrum</taxon>
    </lineage>
</organism>
<feature type="region of interest" description="Disordered" evidence="1">
    <location>
        <begin position="546"/>
        <end position="579"/>
    </location>
</feature>
<feature type="compositionally biased region" description="Basic and acidic residues" evidence="1">
    <location>
        <begin position="546"/>
        <end position="555"/>
    </location>
</feature>
<gene>
    <name evidence="2" type="ORF">PCOR1329_LOCUS43913</name>
</gene>
<protein>
    <submittedName>
        <fullName evidence="2">Uncharacterized protein</fullName>
    </submittedName>
</protein>
<dbReference type="EMBL" id="CAUYUJ010015280">
    <property type="protein sequence ID" value="CAK0851918.1"/>
    <property type="molecule type" value="Genomic_DNA"/>
</dbReference>
<keyword evidence="3" id="KW-1185">Reference proteome</keyword>
<evidence type="ECO:0000313" key="3">
    <source>
        <dbReference type="Proteomes" id="UP001189429"/>
    </source>
</evidence>
<comment type="caution">
    <text evidence="2">The sequence shown here is derived from an EMBL/GenBank/DDBJ whole genome shotgun (WGS) entry which is preliminary data.</text>
</comment>
<reference evidence="2" key="1">
    <citation type="submission" date="2023-10" db="EMBL/GenBank/DDBJ databases">
        <authorList>
            <person name="Chen Y."/>
            <person name="Shah S."/>
            <person name="Dougan E. K."/>
            <person name="Thang M."/>
            <person name="Chan C."/>
        </authorList>
    </citation>
    <scope>NUCLEOTIDE SEQUENCE [LARGE SCALE GENOMIC DNA]</scope>
</reference>
<name>A0ABN9TZX3_9DINO</name>
<evidence type="ECO:0000256" key="1">
    <source>
        <dbReference type="SAM" id="MobiDB-lite"/>
    </source>
</evidence>
<proteinExistence type="predicted"/>
<sequence length="579" mass="65706">MEAPNVPAQGMRCLGLWLEHPNHTNDKLVEAWDLAKEKANPVVLGKPDVDGAVGRDPVGSASFFDLPIKHWNYRPRAYIKTAADVITEAPGMEAMAWDDVKQIMDEGRYKDLPPPLGYASTEDELPCTMNMLVCKNPSDPQSHIILKHFTSLGNGHTMSEIQSKLIQGDACAIDFRPDRFNSMRTFQILLEWMGGILFRYWRCERPSAVRGPVGEGDVAQKQKELADAMQHTKDEAPRTNWDGEQLLWVEQEYCDPASPLANVRKEFVNKALQILKDRDHFAAKETHYPLLKGDIRNEYQPVIDRIPRALLGNTVVFIGEAKFGKTPLMHILAMAMARYHADCVNEKRGRVARKRHEMLLQIPPKAGETWVPCVFDDGDLSDQRPRVLKAFFDPTQVESNVYVRWGAAKFKRNQARFGGDNEYDAESEPSQTDWHFASRSPEKEKRTTAYLVEMIKPAFPKNLSFSNVGAMLKRSNICLNTKYNLYVRPCGTFALVEKLPLLDGYTTPEAGKRLQNCLRNNVRRDQEEFDNLLAFEKRDMLKLMADAKKEFKEDGGDADDQPAPEPARPAAPVQDEDED</sequence>
<evidence type="ECO:0000313" key="2">
    <source>
        <dbReference type="EMBL" id="CAK0851918.1"/>
    </source>
</evidence>
<dbReference type="Proteomes" id="UP001189429">
    <property type="component" value="Unassembled WGS sequence"/>
</dbReference>
<feature type="non-terminal residue" evidence="2">
    <location>
        <position position="579"/>
    </location>
</feature>
<accession>A0ABN9TZX3</accession>